<proteinExistence type="predicted"/>
<dbReference type="PANTHER" id="PTHR15854:SF4">
    <property type="entry name" value="PEROXYNITRITE ISOMERASE THAP4"/>
    <property type="match status" value="1"/>
</dbReference>
<reference evidence="3" key="1">
    <citation type="journal article" date="2019" name="Int. J. Syst. Evol. Microbiol.">
        <title>The Global Catalogue of Microorganisms (GCM) 10K type strain sequencing project: providing services to taxonomists for standard genome sequencing and annotation.</title>
        <authorList>
            <consortium name="The Broad Institute Genomics Platform"/>
            <consortium name="The Broad Institute Genome Sequencing Center for Infectious Disease"/>
            <person name="Wu L."/>
            <person name="Ma J."/>
        </authorList>
    </citation>
    <scope>NUCLEOTIDE SEQUENCE [LARGE SCALE GENOMIC DNA]</scope>
    <source>
        <strain evidence="3">DT72</strain>
    </source>
</reference>
<dbReference type="InterPro" id="IPR045165">
    <property type="entry name" value="Nitrobindin"/>
</dbReference>
<accession>A0ABW4P6B1</accession>
<dbReference type="PANTHER" id="PTHR15854">
    <property type="entry name" value="THAP4 PROTEIN"/>
    <property type="match status" value="1"/>
</dbReference>
<organism evidence="2 3">
    <name type="scientific">Rhodococcus gannanensis</name>
    <dbReference type="NCBI Taxonomy" id="1960308"/>
    <lineage>
        <taxon>Bacteria</taxon>
        <taxon>Bacillati</taxon>
        <taxon>Actinomycetota</taxon>
        <taxon>Actinomycetes</taxon>
        <taxon>Mycobacteriales</taxon>
        <taxon>Nocardiaceae</taxon>
        <taxon>Rhodococcus</taxon>
    </lineage>
</organism>
<dbReference type="Pfam" id="PF08768">
    <property type="entry name" value="THAP4_heme-bd"/>
    <property type="match status" value="1"/>
</dbReference>
<evidence type="ECO:0000259" key="1">
    <source>
        <dbReference type="Pfam" id="PF08768"/>
    </source>
</evidence>
<dbReference type="CDD" id="cd07828">
    <property type="entry name" value="lipocalin_heme-bd-THAP4-like"/>
    <property type="match status" value="1"/>
</dbReference>
<comment type="caution">
    <text evidence="2">The sequence shown here is derived from an EMBL/GenBank/DDBJ whole genome shotgun (WGS) entry which is preliminary data.</text>
</comment>
<gene>
    <name evidence="2" type="ORF">ACFSJG_10225</name>
</gene>
<dbReference type="InterPro" id="IPR014878">
    <property type="entry name" value="THAP4-like_heme-bd"/>
</dbReference>
<evidence type="ECO:0000313" key="3">
    <source>
        <dbReference type="Proteomes" id="UP001597286"/>
    </source>
</evidence>
<dbReference type="Proteomes" id="UP001597286">
    <property type="component" value="Unassembled WGS sequence"/>
</dbReference>
<dbReference type="EMBL" id="JBHUFB010000009">
    <property type="protein sequence ID" value="MFD1812590.1"/>
    <property type="molecule type" value="Genomic_DNA"/>
</dbReference>
<dbReference type="Gene3D" id="2.40.128.20">
    <property type="match status" value="1"/>
</dbReference>
<keyword evidence="3" id="KW-1185">Reference proteome</keyword>
<name>A0ABW4P6B1_9NOCA</name>
<evidence type="ECO:0000313" key="2">
    <source>
        <dbReference type="EMBL" id="MFD1812590.1"/>
    </source>
</evidence>
<protein>
    <submittedName>
        <fullName evidence="2">FABP family protein</fullName>
    </submittedName>
</protein>
<dbReference type="RefSeq" id="WP_378485089.1">
    <property type="nucleotide sequence ID" value="NZ_JBHUFB010000009.1"/>
</dbReference>
<sequence length="155" mass="17089">MSAPSGTPELELFVGTWVGGGAGHYPTIDDFEYEEEVEFTALPGKPFLAYRSRTWSPGRERPLHTENGYLRPTGGGVVELLVSQPTGFVEIQRGALTDGVLDLTLHSLAASPDAKPVHDLRRRYVVEGDVLSYDVWMAHAETPLTHHLKAELHRA</sequence>
<dbReference type="InterPro" id="IPR012674">
    <property type="entry name" value="Calycin"/>
</dbReference>
<feature type="domain" description="THAP4-like heme-binding" evidence="1">
    <location>
        <begin position="10"/>
        <end position="154"/>
    </location>
</feature>
<dbReference type="SUPFAM" id="SSF50814">
    <property type="entry name" value="Lipocalins"/>
    <property type="match status" value="1"/>
</dbReference>